<accession>A0ABR9J346</accession>
<evidence type="ECO:0000259" key="2">
    <source>
        <dbReference type="Pfam" id="PF00535"/>
    </source>
</evidence>
<comment type="caution">
    <text evidence="3">The sequence shown here is derived from an EMBL/GenBank/DDBJ whole genome shotgun (WGS) entry which is preliminary data.</text>
</comment>
<feature type="compositionally biased region" description="Polar residues" evidence="1">
    <location>
        <begin position="464"/>
        <end position="480"/>
    </location>
</feature>
<gene>
    <name evidence="3" type="ORF">H4W26_000139</name>
</gene>
<reference evidence="3 4" key="1">
    <citation type="submission" date="2020-10" db="EMBL/GenBank/DDBJ databases">
        <title>Sequencing the genomes of 1000 actinobacteria strains.</title>
        <authorList>
            <person name="Klenk H.-P."/>
        </authorList>
    </citation>
    <scope>NUCLEOTIDE SEQUENCE [LARGE SCALE GENOMIC DNA]</scope>
    <source>
        <strain evidence="3 4">DSM 15474</strain>
    </source>
</reference>
<organism evidence="3 4">
    <name type="scientific">Nesterenkonia halotolerans</name>
    <dbReference type="NCBI Taxonomy" id="225325"/>
    <lineage>
        <taxon>Bacteria</taxon>
        <taxon>Bacillati</taxon>
        <taxon>Actinomycetota</taxon>
        <taxon>Actinomycetes</taxon>
        <taxon>Micrococcales</taxon>
        <taxon>Micrococcaceae</taxon>
        <taxon>Nesterenkonia</taxon>
    </lineage>
</organism>
<dbReference type="RefSeq" id="WP_192590283.1">
    <property type="nucleotide sequence ID" value="NZ_JADBEE010000001.1"/>
</dbReference>
<dbReference type="Proteomes" id="UP000636579">
    <property type="component" value="Unassembled WGS sequence"/>
</dbReference>
<name>A0ABR9J346_9MICC</name>
<evidence type="ECO:0000313" key="3">
    <source>
        <dbReference type="EMBL" id="MBE1513384.1"/>
    </source>
</evidence>
<dbReference type="EMBL" id="JADBEE010000001">
    <property type="protein sequence ID" value="MBE1513384.1"/>
    <property type="molecule type" value="Genomic_DNA"/>
</dbReference>
<feature type="region of interest" description="Disordered" evidence="1">
    <location>
        <begin position="464"/>
        <end position="483"/>
    </location>
</feature>
<dbReference type="SUPFAM" id="SSF53448">
    <property type="entry name" value="Nucleotide-diphospho-sugar transferases"/>
    <property type="match status" value="1"/>
</dbReference>
<sequence>MSRQVELGTPDISVIALVGDHGPWLGESVLSVLSQPGCRLELVLVDHGAPASVWKRCLEHADSDARVRCVRPGPVSEAERWRLGRDVAEGEYLQFLSLPDLLGPHSLLTLFAAAVRESADAVVGRQLLYTPQETLGAEIAWKHVPLHEKPGASDVYTDPGLLGVRGSRGVLLHAVAARSLDLHPGDGRLDAEGSVGVMLLAKLRRVVAVDAVAWIRRTAPGASWQERMAELLSSENEAADQLLRLSSETLWRSFWRSSLDGHLRPLVADVIAKTRGAVFEPVLRQQLLEYLLRRDRSEWMRLQPRLRAGFSLLAEGEPELVAPAWRMWDAREGVASGADLATSARLIRRLARSRFADELAVSRYYSELVIRPGAQQDLEDAQILALGKILRLEEHSARVAVELKDPSDRELTLHQALTRKDPDLLNPPGELPRTVVCHSAALSGEQLELRTLLPSGVTLGSGTVVSSHGQSTPVQLTAETSPGEPDGHWVIRCAVTALEPDVTYTLKVPLSATKAQASAYVHLSEGAEHRIQTAAETLIVDAETPGSRLRIRRHQFTAAQRWWRRREGLSVSRTAR</sequence>
<dbReference type="InterPro" id="IPR001173">
    <property type="entry name" value="Glyco_trans_2-like"/>
</dbReference>
<protein>
    <recommendedName>
        <fullName evidence="2">Glycosyltransferase 2-like domain-containing protein</fullName>
    </recommendedName>
</protein>
<feature type="domain" description="Glycosyltransferase 2-like" evidence="2">
    <location>
        <begin position="22"/>
        <end position="131"/>
    </location>
</feature>
<evidence type="ECO:0000256" key="1">
    <source>
        <dbReference type="SAM" id="MobiDB-lite"/>
    </source>
</evidence>
<evidence type="ECO:0000313" key="4">
    <source>
        <dbReference type="Proteomes" id="UP000636579"/>
    </source>
</evidence>
<dbReference type="Gene3D" id="3.90.550.10">
    <property type="entry name" value="Spore Coat Polysaccharide Biosynthesis Protein SpsA, Chain A"/>
    <property type="match status" value="1"/>
</dbReference>
<dbReference type="InterPro" id="IPR029044">
    <property type="entry name" value="Nucleotide-diphossugar_trans"/>
</dbReference>
<dbReference type="CDD" id="cd00761">
    <property type="entry name" value="Glyco_tranf_GTA_type"/>
    <property type="match status" value="1"/>
</dbReference>
<dbReference type="Pfam" id="PF00535">
    <property type="entry name" value="Glycos_transf_2"/>
    <property type="match status" value="1"/>
</dbReference>
<keyword evidence="4" id="KW-1185">Reference proteome</keyword>
<proteinExistence type="predicted"/>